<protein>
    <recommendedName>
        <fullName evidence="3">Choline transport protein BetT</fullName>
    </recommendedName>
</protein>
<proteinExistence type="predicted"/>
<gene>
    <name evidence="2" type="ORF">M0K77_003616</name>
    <name evidence="1" type="ORF">M0K77_RS18080</name>
</gene>
<dbReference type="EMBL" id="ABEXCJ040000008">
    <property type="protein sequence ID" value="ELR5219074.1"/>
    <property type="molecule type" value="Genomic_DNA"/>
</dbReference>
<dbReference type="AlphaFoldDB" id="A0AAD2VV43"/>
<organism evidence="1">
    <name type="scientific">Providencia rettgeri</name>
    <dbReference type="NCBI Taxonomy" id="587"/>
    <lineage>
        <taxon>Bacteria</taxon>
        <taxon>Pseudomonadati</taxon>
        <taxon>Pseudomonadota</taxon>
        <taxon>Gammaproteobacteria</taxon>
        <taxon>Enterobacterales</taxon>
        <taxon>Morganellaceae</taxon>
        <taxon>Providencia</taxon>
    </lineage>
</organism>
<dbReference type="EMBL" id="ABEXCJ050000008">
    <property type="protein sequence ID" value="EMR4591261.1"/>
    <property type="molecule type" value="Genomic_DNA"/>
</dbReference>
<name>A0AAD2VV43_PRORE</name>
<sequence>MILPFALSGMGTESDEEKSEEQRYYRAEIHLKEGGQDYNVMGWEKEQIIHDILDQYEKHIHFLNLLSK</sequence>
<evidence type="ECO:0008006" key="3">
    <source>
        <dbReference type="Google" id="ProtNLM"/>
    </source>
</evidence>
<comment type="caution">
    <text evidence="1">The sequence shown here is derived from an EMBL/GenBank/DDBJ whole genome shotgun (WGS) entry which is preliminary data.</text>
</comment>
<reference evidence="1" key="1">
    <citation type="submission" date="2023-10" db="EMBL/GenBank/DDBJ databases">
        <authorList>
            <consortium name="Clinical and Environmental Microbiology Branch: Whole genome sequencing antimicrobial resistance pathogens in the healthcare setting"/>
        </authorList>
    </citation>
    <scope>NUCLEOTIDE SEQUENCE</scope>
    <source>
        <strain evidence="1">2020QW-00022</strain>
    </source>
</reference>
<evidence type="ECO:0000313" key="1">
    <source>
        <dbReference type="EMBL" id="ELR5219074.1"/>
    </source>
</evidence>
<accession>A0AAD2VV43</accession>
<evidence type="ECO:0000313" key="2">
    <source>
        <dbReference type="EMBL" id="EMR4591261.1"/>
    </source>
</evidence>